<feature type="transmembrane region" description="Helical" evidence="1">
    <location>
        <begin position="7"/>
        <end position="27"/>
    </location>
</feature>
<sequence>MPDRRPRAGVVTVIFLVAALLLLGIVVGSAAYLPWPVTVLLGVVIAAWLLVFTGRERRRRRSRAGRA</sequence>
<proteinExistence type="predicted"/>
<keyword evidence="1" id="KW-0812">Transmembrane</keyword>
<keyword evidence="1" id="KW-0472">Membrane</keyword>
<protein>
    <submittedName>
        <fullName evidence="2">Uncharacterized protein</fullName>
    </submittedName>
</protein>
<comment type="caution">
    <text evidence="2">The sequence shown here is derived from an EMBL/GenBank/DDBJ whole genome shotgun (WGS) entry which is preliminary data.</text>
</comment>
<keyword evidence="1" id="KW-1133">Transmembrane helix</keyword>
<dbReference type="Proteomes" id="UP000053024">
    <property type="component" value="Unassembled WGS sequence"/>
</dbReference>
<reference evidence="2 3" key="1">
    <citation type="submission" date="2015-10" db="EMBL/GenBank/DDBJ databases">
        <title>Draft genome sequence of Streptomyces bungoensis DSM 41781, type strain for the species Streptomyces bungoensis.</title>
        <authorList>
            <person name="Ruckert C."/>
            <person name="Winkler A."/>
            <person name="Kalinowski J."/>
            <person name="Kampfer P."/>
            <person name="Glaeser S."/>
        </authorList>
    </citation>
    <scope>NUCLEOTIDE SEQUENCE [LARGE SCALE GENOMIC DNA]</scope>
    <source>
        <strain evidence="2 3">DSM 41781</strain>
    </source>
</reference>
<name>A0A124I238_9ACTN</name>
<gene>
    <name evidence="2" type="ORF">AQJ66_29005</name>
</gene>
<evidence type="ECO:0000313" key="3">
    <source>
        <dbReference type="Proteomes" id="UP000053024"/>
    </source>
</evidence>
<keyword evidence="3" id="KW-1185">Reference proteome</keyword>
<dbReference type="EMBL" id="LMWX01000054">
    <property type="protein sequence ID" value="KUN79079.1"/>
    <property type="molecule type" value="Genomic_DNA"/>
</dbReference>
<evidence type="ECO:0000313" key="2">
    <source>
        <dbReference type="EMBL" id="KUN79079.1"/>
    </source>
</evidence>
<evidence type="ECO:0000256" key="1">
    <source>
        <dbReference type="SAM" id="Phobius"/>
    </source>
</evidence>
<accession>A0A124I238</accession>
<dbReference type="RefSeq" id="WP_061928017.1">
    <property type="nucleotide sequence ID" value="NZ_JBEYBH010000018.1"/>
</dbReference>
<dbReference type="AlphaFoldDB" id="A0A124I238"/>
<feature type="transmembrane region" description="Helical" evidence="1">
    <location>
        <begin position="33"/>
        <end position="53"/>
    </location>
</feature>
<organism evidence="2 3">
    <name type="scientific">Streptomyces bungoensis</name>
    <dbReference type="NCBI Taxonomy" id="285568"/>
    <lineage>
        <taxon>Bacteria</taxon>
        <taxon>Bacillati</taxon>
        <taxon>Actinomycetota</taxon>
        <taxon>Actinomycetes</taxon>
        <taxon>Kitasatosporales</taxon>
        <taxon>Streptomycetaceae</taxon>
        <taxon>Streptomyces</taxon>
    </lineage>
</organism>
<dbReference type="STRING" id="285568.AQJ66_29005"/>